<evidence type="ECO:0000313" key="3">
    <source>
        <dbReference type="Proteomes" id="UP000596929"/>
    </source>
</evidence>
<organism evidence="2 3">
    <name type="scientific">Clostridium hominis</name>
    <dbReference type="NCBI Taxonomy" id="2763036"/>
    <lineage>
        <taxon>Bacteria</taxon>
        <taxon>Bacillati</taxon>
        <taxon>Bacillota</taxon>
        <taxon>Clostridia</taxon>
        <taxon>Eubacteriales</taxon>
        <taxon>Clostridiaceae</taxon>
        <taxon>Clostridium</taxon>
    </lineage>
</organism>
<accession>A0ABR7DFP0</accession>
<name>A0ABR7DFP0_9CLOT</name>
<dbReference type="InterPro" id="IPR045155">
    <property type="entry name" value="Beta-lactam_cat"/>
</dbReference>
<dbReference type="RefSeq" id="WP_186860304.1">
    <property type="nucleotide sequence ID" value="NZ_JACOOO010000025.1"/>
</dbReference>
<dbReference type="InterPro" id="IPR012338">
    <property type="entry name" value="Beta-lactam/transpept-like"/>
</dbReference>
<dbReference type="Pfam" id="PF13354">
    <property type="entry name" value="Beta-lactamase2"/>
    <property type="match status" value="1"/>
</dbReference>
<sequence>MLFKLLLCPLFFCLNLSGFNINYEIEVENFNKDIENMVEEIAGDYKNNIAIYYCKLDGSKEYYFNNDKRFIAASLTKVPQAMEVIDKVNKGEINLYDVIEYCEEDYEEGTGILKYNEEIGGVTVREALELSLRYSDNIANNMLNRVCGYDINEYISRLTGEDITVGNLTTAREQGEIYYKLYSDDKYSLIIDLLKESCCHDRIDKYLEREIIAHKFGNYYRYFHDGGIIYEKNPYILVVLTKDIGKLSENLEGVECGEEIPLIDGGEEAKELIAKISKAINSYNIIKTKNMVK</sequence>
<dbReference type="Gene3D" id="3.40.710.10">
    <property type="entry name" value="DD-peptidase/beta-lactamase superfamily"/>
    <property type="match status" value="1"/>
</dbReference>
<dbReference type="Proteomes" id="UP000596929">
    <property type="component" value="Unassembled WGS sequence"/>
</dbReference>
<dbReference type="PANTHER" id="PTHR35333:SF3">
    <property type="entry name" value="BETA-LACTAMASE-TYPE TRANSPEPTIDASE FOLD CONTAINING PROTEIN"/>
    <property type="match status" value="1"/>
</dbReference>
<dbReference type="SUPFAM" id="SSF56601">
    <property type="entry name" value="beta-lactamase/transpeptidase-like"/>
    <property type="match status" value="1"/>
</dbReference>
<dbReference type="PANTHER" id="PTHR35333">
    <property type="entry name" value="BETA-LACTAMASE"/>
    <property type="match status" value="1"/>
</dbReference>
<comment type="caution">
    <text evidence="2">The sequence shown here is derived from an EMBL/GenBank/DDBJ whole genome shotgun (WGS) entry which is preliminary data.</text>
</comment>
<reference evidence="2 3" key="1">
    <citation type="submission" date="2020-08" db="EMBL/GenBank/DDBJ databases">
        <title>Genome public.</title>
        <authorList>
            <person name="Liu C."/>
            <person name="Sun Q."/>
        </authorList>
    </citation>
    <scope>NUCLEOTIDE SEQUENCE [LARGE SCALE GENOMIC DNA]</scope>
    <source>
        <strain evidence="2 3">NSJ-6</strain>
    </source>
</reference>
<dbReference type="EMBL" id="JACOOO010000025">
    <property type="protein sequence ID" value="MBC5629658.1"/>
    <property type="molecule type" value="Genomic_DNA"/>
</dbReference>
<evidence type="ECO:0000313" key="2">
    <source>
        <dbReference type="EMBL" id="MBC5629658.1"/>
    </source>
</evidence>
<gene>
    <name evidence="2" type="ORF">H8S20_12230</name>
</gene>
<protein>
    <submittedName>
        <fullName evidence="2">Serine hydrolase</fullName>
    </submittedName>
</protein>
<dbReference type="GO" id="GO:0016787">
    <property type="term" value="F:hydrolase activity"/>
    <property type="evidence" value="ECO:0007669"/>
    <property type="project" value="UniProtKB-KW"/>
</dbReference>
<dbReference type="InterPro" id="IPR000871">
    <property type="entry name" value="Beta-lactam_class-A"/>
</dbReference>
<keyword evidence="3" id="KW-1185">Reference proteome</keyword>
<feature type="domain" description="Beta-lactamase class A catalytic" evidence="1">
    <location>
        <begin position="51"/>
        <end position="241"/>
    </location>
</feature>
<proteinExistence type="predicted"/>
<evidence type="ECO:0000259" key="1">
    <source>
        <dbReference type="Pfam" id="PF13354"/>
    </source>
</evidence>
<keyword evidence="2" id="KW-0378">Hydrolase</keyword>